<dbReference type="AlphaFoldDB" id="A0A7Z8K361"/>
<evidence type="ECO:0000259" key="3">
    <source>
        <dbReference type="Pfam" id="PF19747"/>
    </source>
</evidence>
<evidence type="ECO:0000256" key="2">
    <source>
        <dbReference type="SAM" id="Phobius"/>
    </source>
</evidence>
<dbReference type="RefSeq" id="WP_154728526.1">
    <property type="nucleotide sequence ID" value="NZ_SZYE01000020.1"/>
</dbReference>
<comment type="caution">
    <text evidence="4">The sequence shown here is derived from an EMBL/GenBank/DDBJ whole genome shotgun (WGS) entry which is preliminary data.</text>
</comment>
<evidence type="ECO:0000313" key="4">
    <source>
        <dbReference type="EMBL" id="TKR26621.1"/>
    </source>
</evidence>
<feature type="region of interest" description="Disordered" evidence="1">
    <location>
        <begin position="1"/>
        <end position="28"/>
    </location>
</feature>
<dbReference type="InterPro" id="IPR046201">
    <property type="entry name" value="DUF6234"/>
</dbReference>
<feature type="compositionally biased region" description="Basic and acidic residues" evidence="1">
    <location>
        <begin position="1"/>
        <end position="11"/>
    </location>
</feature>
<evidence type="ECO:0000313" key="5">
    <source>
        <dbReference type="Proteomes" id="UP000308121"/>
    </source>
</evidence>
<feature type="transmembrane region" description="Helical" evidence="2">
    <location>
        <begin position="34"/>
        <end position="58"/>
    </location>
</feature>
<feature type="domain" description="DUF6234" evidence="3">
    <location>
        <begin position="40"/>
        <end position="153"/>
    </location>
</feature>
<dbReference type="EMBL" id="SZYE01000020">
    <property type="protein sequence ID" value="TKR26621.1"/>
    <property type="molecule type" value="Genomic_DNA"/>
</dbReference>
<sequence>MADARLDDDGAHAAPGLPDPLPDPRAPRRRGSGVAHVVQVLGLLGGVLLIGVLFSQYLDVYLAFFGEQNVATPRDGTRYLVTATACVALLVAGTAAAAVRGRGGVAAVGGLLLIAGLLAAVLFAVPSDRFTVAPPDNRPGPDYVPCYSGSGDCPGG</sequence>
<keyword evidence="2" id="KW-0472">Membrane</keyword>
<keyword evidence="2" id="KW-1133">Transmembrane helix</keyword>
<feature type="transmembrane region" description="Helical" evidence="2">
    <location>
        <begin position="78"/>
        <end position="98"/>
    </location>
</feature>
<keyword evidence="2" id="KW-0812">Transmembrane</keyword>
<evidence type="ECO:0000256" key="1">
    <source>
        <dbReference type="SAM" id="MobiDB-lite"/>
    </source>
</evidence>
<dbReference type="Proteomes" id="UP000308121">
    <property type="component" value="Unassembled WGS sequence"/>
</dbReference>
<feature type="transmembrane region" description="Helical" evidence="2">
    <location>
        <begin position="105"/>
        <end position="125"/>
    </location>
</feature>
<organism evidence="4 5">
    <name type="scientific">Cellulomonas hominis</name>
    <dbReference type="NCBI Taxonomy" id="156981"/>
    <lineage>
        <taxon>Bacteria</taxon>
        <taxon>Bacillati</taxon>
        <taxon>Actinomycetota</taxon>
        <taxon>Actinomycetes</taxon>
        <taxon>Micrococcales</taxon>
        <taxon>Cellulomonadaceae</taxon>
        <taxon>Cellulomonas</taxon>
    </lineage>
</organism>
<name>A0A7Z8K361_9CELL</name>
<proteinExistence type="predicted"/>
<dbReference type="Pfam" id="PF19747">
    <property type="entry name" value="DUF6234"/>
    <property type="match status" value="1"/>
</dbReference>
<dbReference type="OrthoDB" id="5148888at2"/>
<accession>A0A7Z8K361</accession>
<reference evidence="4 5" key="1">
    <citation type="submission" date="2019-05" db="EMBL/GenBank/DDBJ databases">
        <title>Genome sequence of Cellulomonas hominis strain CS1.</title>
        <authorList>
            <person name="Belmont J."/>
            <person name="Maclea K.S."/>
        </authorList>
    </citation>
    <scope>NUCLEOTIDE SEQUENCE [LARGE SCALE GENOMIC DNA]</scope>
    <source>
        <strain evidence="4 5">CS1</strain>
    </source>
</reference>
<gene>
    <name evidence="4" type="ORF">FA014_04585</name>
</gene>
<protein>
    <recommendedName>
        <fullName evidence="3">DUF6234 domain-containing protein</fullName>
    </recommendedName>
</protein>